<feature type="domain" description="C-type lectin" evidence="1">
    <location>
        <begin position="99"/>
        <end position="223"/>
    </location>
</feature>
<keyword evidence="3" id="KW-1185">Reference proteome</keyword>
<gene>
    <name evidence="2" type="ORF">PoB_001846000</name>
</gene>
<dbReference type="EMBL" id="BLXT01002201">
    <property type="protein sequence ID" value="GFN91954.1"/>
    <property type="molecule type" value="Genomic_DNA"/>
</dbReference>
<dbReference type="InterPro" id="IPR016187">
    <property type="entry name" value="CTDL_fold"/>
</dbReference>
<dbReference type="Pfam" id="PF00024">
    <property type="entry name" value="PAN_1"/>
    <property type="match status" value="1"/>
</dbReference>
<dbReference type="InterPro" id="IPR003609">
    <property type="entry name" value="Pan_app"/>
</dbReference>
<dbReference type="Pfam" id="PF00059">
    <property type="entry name" value="Lectin_C"/>
    <property type="match status" value="1"/>
</dbReference>
<evidence type="ECO:0000313" key="2">
    <source>
        <dbReference type="EMBL" id="GFN91954.1"/>
    </source>
</evidence>
<dbReference type="AlphaFoldDB" id="A0AAV3Z8V2"/>
<comment type="caution">
    <text evidence="2">The sequence shown here is derived from an EMBL/GenBank/DDBJ whole genome shotgun (WGS) entry which is preliminary data.</text>
</comment>
<proteinExistence type="predicted"/>
<name>A0AAV3Z8V2_9GAST</name>
<sequence length="226" mass="24791">MVEDKSGTCQAIPLGEAWTLPSRSACFAACMSTYSDNCRSFVYNEVSQACIPGATAFGALQNVEISVSGDNSGGTLFYVKPVNPECNTADGFALYEMCGSAACLYLSDSKADFDGAVQSCTDINSNLIIANTLAKFALFWHVSLNNMNQNTYLWLSDLTTEGQFLWGDGQTIGDQLKDYIWADREPDNWFDEDCAQAKHQRNPKPSYGISDVICVLSEHFICERVA</sequence>
<evidence type="ECO:0000313" key="3">
    <source>
        <dbReference type="Proteomes" id="UP000735302"/>
    </source>
</evidence>
<dbReference type="Gene3D" id="3.10.100.10">
    <property type="entry name" value="Mannose-Binding Protein A, subunit A"/>
    <property type="match status" value="1"/>
</dbReference>
<dbReference type="PROSITE" id="PS50041">
    <property type="entry name" value="C_TYPE_LECTIN_2"/>
    <property type="match status" value="1"/>
</dbReference>
<dbReference type="InterPro" id="IPR001304">
    <property type="entry name" value="C-type_lectin-like"/>
</dbReference>
<accession>A0AAV3Z8V2</accession>
<protein>
    <submittedName>
        <fullName evidence="2">Cd209 antigen</fullName>
    </submittedName>
</protein>
<reference evidence="2 3" key="1">
    <citation type="journal article" date="2021" name="Elife">
        <title>Chloroplast acquisition without the gene transfer in kleptoplastic sea slugs, Plakobranchus ocellatus.</title>
        <authorList>
            <person name="Maeda T."/>
            <person name="Takahashi S."/>
            <person name="Yoshida T."/>
            <person name="Shimamura S."/>
            <person name="Takaki Y."/>
            <person name="Nagai Y."/>
            <person name="Toyoda A."/>
            <person name="Suzuki Y."/>
            <person name="Arimoto A."/>
            <person name="Ishii H."/>
            <person name="Satoh N."/>
            <person name="Nishiyama T."/>
            <person name="Hasebe M."/>
            <person name="Maruyama T."/>
            <person name="Minagawa J."/>
            <person name="Obokata J."/>
            <person name="Shigenobu S."/>
        </authorList>
    </citation>
    <scope>NUCLEOTIDE SEQUENCE [LARGE SCALE GENOMIC DNA]</scope>
</reference>
<dbReference type="SUPFAM" id="SSF57414">
    <property type="entry name" value="Hairpin loop containing domain-like"/>
    <property type="match status" value="1"/>
</dbReference>
<dbReference type="SUPFAM" id="SSF56436">
    <property type="entry name" value="C-type lectin-like"/>
    <property type="match status" value="1"/>
</dbReference>
<dbReference type="Proteomes" id="UP000735302">
    <property type="component" value="Unassembled WGS sequence"/>
</dbReference>
<evidence type="ECO:0000259" key="1">
    <source>
        <dbReference type="PROSITE" id="PS50041"/>
    </source>
</evidence>
<dbReference type="InterPro" id="IPR016186">
    <property type="entry name" value="C-type_lectin-like/link_sf"/>
</dbReference>
<organism evidence="2 3">
    <name type="scientific">Plakobranchus ocellatus</name>
    <dbReference type="NCBI Taxonomy" id="259542"/>
    <lineage>
        <taxon>Eukaryota</taxon>
        <taxon>Metazoa</taxon>
        <taxon>Spiralia</taxon>
        <taxon>Lophotrochozoa</taxon>
        <taxon>Mollusca</taxon>
        <taxon>Gastropoda</taxon>
        <taxon>Heterobranchia</taxon>
        <taxon>Euthyneura</taxon>
        <taxon>Panpulmonata</taxon>
        <taxon>Sacoglossa</taxon>
        <taxon>Placobranchoidea</taxon>
        <taxon>Plakobranchidae</taxon>
        <taxon>Plakobranchus</taxon>
    </lineage>
</organism>